<dbReference type="PANTHER" id="PTHR11655:SF16">
    <property type="entry name" value="60S RIBOSOMAL PROTEIN L9"/>
    <property type="match status" value="1"/>
</dbReference>
<dbReference type="AlphaFoldDB" id="A0A3G1A7F7"/>
<dbReference type="SUPFAM" id="SSF56053">
    <property type="entry name" value="Ribosomal protein L6"/>
    <property type="match status" value="2"/>
</dbReference>
<feature type="domain" description="Large ribosomal subunit protein uL6 alpha-beta" evidence="6">
    <location>
        <begin position="12"/>
        <end position="85"/>
    </location>
</feature>
<dbReference type="GO" id="GO:0022625">
    <property type="term" value="C:cytosolic large ribosomal subunit"/>
    <property type="evidence" value="ECO:0007669"/>
    <property type="project" value="UniProtKB-UniRule"/>
</dbReference>
<dbReference type="InterPro" id="IPR020040">
    <property type="entry name" value="Ribosomal_uL6_a/b-dom"/>
</dbReference>
<dbReference type="GO" id="GO:0019843">
    <property type="term" value="F:rRNA binding"/>
    <property type="evidence" value="ECO:0007669"/>
    <property type="project" value="UniProtKB-UniRule"/>
</dbReference>
<reference evidence="8" key="1">
    <citation type="book" date="2010" name="EXTREMOPHILES" publisher="0:0-0">
        <title>Complete genome sequences of ten hyperthermophilic archaea reveal their metabolic capabilities and possible ecological roles.</title>
        <editorList>
            <person name="?"/>
        </editorList>
        <authorList>
            <person name="Ravin N.V."/>
            <person name="Mardanov A.V."/>
            <person name="Bonch-Osmolovskaya E.A."/>
            <person name="Skryabin K.G."/>
        </authorList>
    </citation>
    <scope>NUCLEOTIDE SEQUENCE [LARGE SCALE GENOMIC DNA]</scope>
    <source>
        <strain evidence="8">1505</strain>
    </source>
</reference>
<dbReference type="GO" id="GO:0002181">
    <property type="term" value="P:cytoplasmic translation"/>
    <property type="evidence" value="ECO:0007669"/>
    <property type="project" value="TreeGrafter"/>
</dbReference>
<dbReference type="GeneID" id="25407319"/>
<evidence type="ECO:0000313" key="8">
    <source>
        <dbReference type="Proteomes" id="UP000266720"/>
    </source>
</evidence>
<dbReference type="KEGG" id="tcb:TCARB_1906"/>
<sequence length="191" mass="21166">MRVLYTSATVPVPEGVKVNISGKKVTVEGPLGKVEKDFSHAKRITIRLEGNNVVVETHGATKKDYALVNTIASHINNMIIGVTRGYRYKLKVVYAHFPMNFKIENDKIRIENFLGERGPRYARIMPGAKVKIEKEDIIVEGIDKDAVAQTAANIHLATHLRGERALSPHGREGTGPGILDGIYLYAVEHLK</sequence>
<dbReference type="RefSeq" id="WP_020962537.1">
    <property type="nucleotide sequence ID" value="NZ_CP007493.1"/>
</dbReference>
<dbReference type="PIRSF" id="PIRSF002162">
    <property type="entry name" value="Ribosomal_L6"/>
    <property type="match status" value="1"/>
</dbReference>
<dbReference type="Gene3D" id="3.90.930.12">
    <property type="entry name" value="Ribosomal protein L6, alpha-beta domain"/>
    <property type="match status" value="2"/>
</dbReference>
<evidence type="ECO:0000256" key="1">
    <source>
        <dbReference type="ARBA" id="ARBA00022730"/>
    </source>
</evidence>
<protein>
    <recommendedName>
        <fullName evidence="5">Large ribosomal subunit protein uL6</fullName>
    </recommendedName>
</protein>
<keyword evidence="4 5" id="KW-0687">Ribonucleoprotein</keyword>
<keyword evidence="2 5" id="KW-0694">RNA-binding</keyword>
<gene>
    <name evidence="5" type="primary">rpl6</name>
    <name evidence="7" type="ORF">TCARB_1906</name>
</gene>
<dbReference type="GeneID" id="16573523"/>
<keyword evidence="3 5" id="KW-0689">Ribosomal protein</keyword>
<comment type="function">
    <text evidence="5">This protein binds to the 23S rRNA, and is important in its secondary structure. It is located near the subunit interface in the base of the L7/L12 stalk, and near the tRNA binding site of the peptidyltransferase center.</text>
</comment>
<evidence type="ECO:0000259" key="6">
    <source>
        <dbReference type="Pfam" id="PF00347"/>
    </source>
</evidence>
<dbReference type="FunFam" id="3.90.930.12:FF:000008">
    <property type="entry name" value="50S ribosomal protein L6"/>
    <property type="match status" value="1"/>
</dbReference>
<comment type="similarity">
    <text evidence="5">Belongs to the universal ribosomal protein uL6 family.</text>
</comment>
<dbReference type="EMBL" id="CP007493">
    <property type="protein sequence ID" value="AJB42942.1"/>
    <property type="molecule type" value="Genomic_DNA"/>
</dbReference>
<evidence type="ECO:0000256" key="2">
    <source>
        <dbReference type="ARBA" id="ARBA00022884"/>
    </source>
</evidence>
<accession>A0A3G1A7F7</accession>
<dbReference type="HAMAP" id="MF_01365_A">
    <property type="entry name" value="Ribosomal_uL6_A"/>
    <property type="match status" value="1"/>
</dbReference>
<evidence type="ECO:0000256" key="4">
    <source>
        <dbReference type="ARBA" id="ARBA00023274"/>
    </source>
</evidence>
<evidence type="ECO:0000313" key="7">
    <source>
        <dbReference type="EMBL" id="AJB42942.1"/>
    </source>
</evidence>
<proteinExistence type="inferred from homology"/>
<dbReference type="GO" id="GO:0003735">
    <property type="term" value="F:structural constituent of ribosome"/>
    <property type="evidence" value="ECO:0007669"/>
    <property type="project" value="UniProtKB-UniRule"/>
</dbReference>
<dbReference type="STRING" id="697581.TCARB_1906"/>
<dbReference type="InterPro" id="IPR019907">
    <property type="entry name" value="Ribosomal_uL6_arc"/>
</dbReference>
<comment type="subunit">
    <text evidence="5">Part of the 50S ribosomal subunit.</text>
</comment>
<dbReference type="InterPro" id="IPR000702">
    <property type="entry name" value="Ribosomal_uL6-like"/>
</dbReference>
<evidence type="ECO:0000256" key="5">
    <source>
        <dbReference type="HAMAP-Rule" id="MF_01365"/>
    </source>
</evidence>
<organism evidence="7 8">
    <name type="scientific">Thermofilum adornatum 1505</name>
    <dbReference type="NCBI Taxonomy" id="697581"/>
    <lineage>
        <taxon>Archaea</taxon>
        <taxon>Thermoproteota</taxon>
        <taxon>Thermoprotei</taxon>
        <taxon>Thermofilales</taxon>
        <taxon>Thermofilaceae</taxon>
        <taxon>Thermofilum</taxon>
    </lineage>
</organism>
<feature type="domain" description="Large ribosomal subunit protein uL6 alpha-beta" evidence="6">
    <location>
        <begin position="97"/>
        <end position="160"/>
    </location>
</feature>
<dbReference type="Pfam" id="PF00347">
    <property type="entry name" value="Ribosomal_L6"/>
    <property type="match status" value="2"/>
</dbReference>
<dbReference type="InterPro" id="IPR036789">
    <property type="entry name" value="Ribosomal_uL6-like_a/b-dom_sf"/>
</dbReference>
<dbReference type="PANTHER" id="PTHR11655">
    <property type="entry name" value="60S/50S RIBOSOMAL PROTEIN L6/L9"/>
    <property type="match status" value="1"/>
</dbReference>
<evidence type="ECO:0000256" key="3">
    <source>
        <dbReference type="ARBA" id="ARBA00022980"/>
    </source>
</evidence>
<dbReference type="NCBIfam" id="NF004037">
    <property type="entry name" value="PRK05518.1"/>
    <property type="match status" value="1"/>
</dbReference>
<dbReference type="Proteomes" id="UP000266720">
    <property type="component" value="Chromosome"/>
</dbReference>
<name>A0A3G1A7F7_9CREN</name>
<dbReference type="NCBIfam" id="TIGR03653">
    <property type="entry name" value="uL6_arch"/>
    <property type="match status" value="1"/>
</dbReference>
<dbReference type="FunFam" id="3.90.930.12:FF:000004">
    <property type="entry name" value="60S ribosomal protein L9"/>
    <property type="match status" value="1"/>
</dbReference>
<keyword evidence="1 5" id="KW-0699">rRNA-binding</keyword>